<dbReference type="HOGENOM" id="CLU_165445_0_0_6"/>
<protein>
    <submittedName>
        <fullName evidence="2">Uncharacterized protein</fullName>
    </submittedName>
</protein>
<keyword evidence="1" id="KW-0812">Transmembrane</keyword>
<accession>A4ACN6</accession>
<organism evidence="2 3">
    <name type="scientific">Congregibacter litoralis KT71</name>
    <dbReference type="NCBI Taxonomy" id="314285"/>
    <lineage>
        <taxon>Bacteria</taxon>
        <taxon>Pseudomonadati</taxon>
        <taxon>Pseudomonadota</taxon>
        <taxon>Gammaproteobacteria</taxon>
        <taxon>Cellvibrionales</taxon>
        <taxon>Halieaceae</taxon>
        <taxon>Congregibacter</taxon>
    </lineage>
</organism>
<evidence type="ECO:0000313" key="2">
    <source>
        <dbReference type="EMBL" id="EAQ96250.1"/>
    </source>
</evidence>
<proteinExistence type="predicted"/>
<feature type="transmembrane region" description="Helical" evidence="1">
    <location>
        <begin position="12"/>
        <end position="31"/>
    </location>
</feature>
<dbReference type="eggNOG" id="ENOG50345K9">
    <property type="taxonomic scope" value="Bacteria"/>
</dbReference>
<dbReference type="AlphaFoldDB" id="A4ACN6"/>
<name>A4ACN6_9GAMM</name>
<evidence type="ECO:0000313" key="3">
    <source>
        <dbReference type="Proteomes" id="UP000019205"/>
    </source>
</evidence>
<keyword evidence="3" id="KW-1185">Reference proteome</keyword>
<reference evidence="2 3" key="1">
    <citation type="journal article" date="2007" name="Proc. Natl. Acad. Sci. U.S.A.">
        <title>Characterization of a marine gammaproteobacterium capable of aerobic anoxygenic photosynthesis.</title>
        <authorList>
            <person name="Fuchs B.M."/>
            <person name="Spring S."/>
            <person name="Teeling H."/>
            <person name="Quast C."/>
            <person name="Wulf J."/>
            <person name="Schattenhofer M."/>
            <person name="Yan S."/>
            <person name="Ferriera S."/>
            <person name="Johnson J."/>
            <person name="Glockner F.O."/>
            <person name="Amann R."/>
        </authorList>
    </citation>
    <scope>NUCLEOTIDE SEQUENCE [LARGE SCALE GENOMIC DNA]</scope>
    <source>
        <strain evidence="2">KT71</strain>
    </source>
</reference>
<dbReference type="STRING" id="314285.KT71_19333"/>
<feature type="transmembrane region" description="Helical" evidence="1">
    <location>
        <begin position="43"/>
        <end position="62"/>
    </location>
</feature>
<sequence length="91" mass="9809">MLPVIKDFLASGHAAELILVLVCCEFLFLSVRYWRGVGSPPRAWLSPLMAGAFLVIALRLAQSDAPEEFLGLALAAAGIAHLMGYGSRWHG</sequence>
<keyword evidence="1" id="KW-1133">Transmembrane helix</keyword>
<keyword evidence="1" id="KW-0472">Membrane</keyword>
<gene>
    <name evidence="2" type="ORF">KT71_19333</name>
</gene>
<dbReference type="Proteomes" id="UP000019205">
    <property type="component" value="Chromosome"/>
</dbReference>
<reference evidence="2 3" key="2">
    <citation type="journal article" date="2009" name="PLoS ONE">
        <title>The photosynthetic apparatus and its regulation in the aerobic gammaproteobacterium Congregibacter litoralis gen. nov., sp. nov.</title>
        <authorList>
            <person name="Spring S."/>
            <person name="Lunsdorf H."/>
            <person name="Fuchs B.M."/>
            <person name="Tindall B.J."/>
        </authorList>
    </citation>
    <scope>NUCLEOTIDE SEQUENCE [LARGE SCALE GENOMIC DNA]</scope>
    <source>
        <strain evidence="2">KT71</strain>
    </source>
</reference>
<dbReference type="RefSeq" id="WP_008296306.1">
    <property type="nucleotide sequence ID" value="NZ_CM002299.1"/>
</dbReference>
<feature type="transmembrane region" description="Helical" evidence="1">
    <location>
        <begin position="68"/>
        <end position="86"/>
    </location>
</feature>
<evidence type="ECO:0000256" key="1">
    <source>
        <dbReference type="SAM" id="Phobius"/>
    </source>
</evidence>
<dbReference type="EMBL" id="AAOA02000005">
    <property type="protein sequence ID" value="EAQ96250.1"/>
    <property type="molecule type" value="Genomic_DNA"/>
</dbReference>
<comment type="caution">
    <text evidence="2">The sequence shown here is derived from an EMBL/GenBank/DDBJ whole genome shotgun (WGS) entry which is preliminary data.</text>
</comment>